<evidence type="ECO:0000256" key="3">
    <source>
        <dbReference type="ARBA" id="ARBA00023125"/>
    </source>
</evidence>
<keyword evidence="2" id="KW-0805">Transcription regulation</keyword>
<dbReference type="AlphaFoldDB" id="A0AAV1D2L3"/>
<dbReference type="Pfam" id="PF03754">
    <property type="entry name" value="At2g31720-like"/>
    <property type="match status" value="1"/>
</dbReference>
<dbReference type="EMBL" id="OX459121">
    <property type="protein sequence ID" value="CAI9102161.1"/>
    <property type="molecule type" value="Genomic_DNA"/>
</dbReference>
<keyword evidence="7" id="KW-1185">Reference proteome</keyword>
<dbReference type="InterPro" id="IPR003340">
    <property type="entry name" value="B3_DNA-bd"/>
</dbReference>
<name>A0AAV1D2L3_OLDCO</name>
<keyword evidence="3" id="KW-0238">DNA-binding</keyword>
<evidence type="ECO:0000256" key="5">
    <source>
        <dbReference type="ARBA" id="ARBA00023242"/>
    </source>
</evidence>
<sequence>MSTEAKTIRLFGKQMQVKQVRTHSGIELPSVAFLVTKKKLTESDVSPMQGRLLIPGYRKLYEFLSKQEKTSLETSKQGIRVTATDNDRREYQLSLSKWPSLEKLVLNKGWMHVVHRNGLHEFDEIELWCYLQDDEMRFVVDICERHNH</sequence>
<gene>
    <name evidence="6" type="ORF">OLC1_LOCUS11565</name>
</gene>
<proteinExistence type="predicted"/>
<dbReference type="CDD" id="cd10017">
    <property type="entry name" value="B3_DNA"/>
    <property type="match status" value="1"/>
</dbReference>
<dbReference type="Proteomes" id="UP001161247">
    <property type="component" value="Chromosome 4"/>
</dbReference>
<evidence type="ECO:0000313" key="7">
    <source>
        <dbReference type="Proteomes" id="UP001161247"/>
    </source>
</evidence>
<dbReference type="PANTHER" id="PTHR31541:SF25">
    <property type="entry name" value="GAMMA-GLIADIN B"/>
    <property type="match status" value="1"/>
</dbReference>
<reference evidence="6" key="1">
    <citation type="submission" date="2023-03" db="EMBL/GenBank/DDBJ databases">
        <authorList>
            <person name="Julca I."/>
        </authorList>
    </citation>
    <scope>NUCLEOTIDE SEQUENCE</scope>
</reference>
<evidence type="ECO:0000313" key="6">
    <source>
        <dbReference type="EMBL" id="CAI9102161.1"/>
    </source>
</evidence>
<dbReference type="GO" id="GO:0003677">
    <property type="term" value="F:DNA binding"/>
    <property type="evidence" value="ECO:0007669"/>
    <property type="project" value="UniProtKB-KW"/>
</dbReference>
<evidence type="ECO:0000256" key="4">
    <source>
        <dbReference type="ARBA" id="ARBA00023163"/>
    </source>
</evidence>
<protein>
    <submittedName>
        <fullName evidence="6">OLC1v1000383C1</fullName>
    </submittedName>
</protein>
<keyword evidence="5" id="KW-0539">Nucleus</keyword>
<comment type="subcellular location">
    <subcellularLocation>
        <location evidence="1">Nucleus</location>
    </subcellularLocation>
</comment>
<dbReference type="InterPro" id="IPR005508">
    <property type="entry name" value="At2g31720-like"/>
</dbReference>
<dbReference type="PANTHER" id="PTHR31541">
    <property type="entry name" value="B3 DOMAIN PLANT PROTEIN-RELATED"/>
    <property type="match status" value="1"/>
</dbReference>
<evidence type="ECO:0000256" key="2">
    <source>
        <dbReference type="ARBA" id="ARBA00023015"/>
    </source>
</evidence>
<dbReference type="SUPFAM" id="SSF101936">
    <property type="entry name" value="DNA-binding pseudobarrel domain"/>
    <property type="match status" value="1"/>
</dbReference>
<organism evidence="6 7">
    <name type="scientific">Oldenlandia corymbosa var. corymbosa</name>
    <dbReference type="NCBI Taxonomy" id="529605"/>
    <lineage>
        <taxon>Eukaryota</taxon>
        <taxon>Viridiplantae</taxon>
        <taxon>Streptophyta</taxon>
        <taxon>Embryophyta</taxon>
        <taxon>Tracheophyta</taxon>
        <taxon>Spermatophyta</taxon>
        <taxon>Magnoliopsida</taxon>
        <taxon>eudicotyledons</taxon>
        <taxon>Gunneridae</taxon>
        <taxon>Pentapetalae</taxon>
        <taxon>asterids</taxon>
        <taxon>lamiids</taxon>
        <taxon>Gentianales</taxon>
        <taxon>Rubiaceae</taxon>
        <taxon>Rubioideae</taxon>
        <taxon>Spermacoceae</taxon>
        <taxon>Hedyotis-Oldenlandia complex</taxon>
        <taxon>Oldenlandia</taxon>
    </lineage>
</organism>
<dbReference type="Gene3D" id="2.40.330.10">
    <property type="entry name" value="DNA-binding pseudobarrel domain"/>
    <property type="match status" value="1"/>
</dbReference>
<keyword evidence="4" id="KW-0804">Transcription</keyword>
<dbReference type="GO" id="GO:0005634">
    <property type="term" value="C:nucleus"/>
    <property type="evidence" value="ECO:0007669"/>
    <property type="project" value="UniProtKB-SubCell"/>
</dbReference>
<evidence type="ECO:0000256" key="1">
    <source>
        <dbReference type="ARBA" id="ARBA00004123"/>
    </source>
</evidence>
<accession>A0AAV1D2L3</accession>
<dbReference type="InterPro" id="IPR015300">
    <property type="entry name" value="DNA-bd_pseudobarrel_sf"/>
</dbReference>